<dbReference type="SMART" id="SM00450">
    <property type="entry name" value="RHOD"/>
    <property type="match status" value="1"/>
</dbReference>
<reference evidence="2 3" key="1">
    <citation type="submission" date="2020-03" db="EMBL/GenBank/DDBJ databases">
        <title>Sequencing the genomes of 1000 actinobacteria strains.</title>
        <authorList>
            <person name="Klenk H.-P."/>
        </authorList>
    </citation>
    <scope>NUCLEOTIDE SEQUENCE [LARGE SCALE GENOMIC DNA]</scope>
    <source>
        <strain evidence="2 3">DSM 45685</strain>
    </source>
</reference>
<evidence type="ECO:0000313" key="3">
    <source>
        <dbReference type="Proteomes" id="UP000545493"/>
    </source>
</evidence>
<dbReference type="Pfam" id="PF00581">
    <property type="entry name" value="Rhodanese"/>
    <property type="match status" value="1"/>
</dbReference>
<dbReference type="EMBL" id="JAAOYM010000001">
    <property type="protein sequence ID" value="NIJ11871.1"/>
    <property type="molecule type" value="Genomic_DNA"/>
</dbReference>
<name>A0A7X5UPM2_9PSEU</name>
<dbReference type="RefSeq" id="WP_167169789.1">
    <property type="nucleotide sequence ID" value="NZ_JAAOYM010000001.1"/>
</dbReference>
<keyword evidence="2" id="KW-0808">Transferase</keyword>
<dbReference type="PROSITE" id="PS50206">
    <property type="entry name" value="RHODANESE_3"/>
    <property type="match status" value="1"/>
</dbReference>
<proteinExistence type="predicted"/>
<organism evidence="2 3">
    <name type="scientific">Saccharomonospora amisosensis</name>
    <dbReference type="NCBI Taxonomy" id="1128677"/>
    <lineage>
        <taxon>Bacteria</taxon>
        <taxon>Bacillati</taxon>
        <taxon>Actinomycetota</taxon>
        <taxon>Actinomycetes</taxon>
        <taxon>Pseudonocardiales</taxon>
        <taxon>Pseudonocardiaceae</taxon>
        <taxon>Saccharomonospora</taxon>
    </lineage>
</organism>
<evidence type="ECO:0000259" key="1">
    <source>
        <dbReference type="PROSITE" id="PS50206"/>
    </source>
</evidence>
<dbReference type="InterPro" id="IPR036873">
    <property type="entry name" value="Rhodanese-like_dom_sf"/>
</dbReference>
<gene>
    <name evidence="2" type="ORF">FHU38_002215</name>
</gene>
<comment type="caution">
    <text evidence="2">The sequence shown here is derived from an EMBL/GenBank/DDBJ whole genome shotgun (WGS) entry which is preliminary data.</text>
</comment>
<dbReference type="Proteomes" id="UP000545493">
    <property type="component" value="Unassembled WGS sequence"/>
</dbReference>
<accession>A0A7X5UPM2</accession>
<dbReference type="GO" id="GO:0016740">
    <property type="term" value="F:transferase activity"/>
    <property type="evidence" value="ECO:0007669"/>
    <property type="project" value="UniProtKB-KW"/>
</dbReference>
<keyword evidence="3" id="KW-1185">Reference proteome</keyword>
<sequence>MDSPSVGTTRADRGRGRARRRRARWLVLAAVALLGVAGCGPVEQDSEPTTAATGPARLLGPEEFADAIADPARVTINVHVPFEGTLPGTDLAIPFDQIESQQARLPSDRATPVAIYCMSGTMSAEAARALEGLGFTDVVDLEGGMLAWQQSGREVSSSAG</sequence>
<feature type="domain" description="Rhodanese" evidence="1">
    <location>
        <begin position="96"/>
        <end position="157"/>
    </location>
</feature>
<dbReference type="InterPro" id="IPR001763">
    <property type="entry name" value="Rhodanese-like_dom"/>
</dbReference>
<dbReference type="Gene3D" id="3.40.250.10">
    <property type="entry name" value="Rhodanese-like domain"/>
    <property type="match status" value="1"/>
</dbReference>
<evidence type="ECO:0000313" key="2">
    <source>
        <dbReference type="EMBL" id="NIJ11871.1"/>
    </source>
</evidence>
<dbReference type="CDD" id="cd00158">
    <property type="entry name" value="RHOD"/>
    <property type="match status" value="1"/>
</dbReference>
<dbReference type="SUPFAM" id="SSF52821">
    <property type="entry name" value="Rhodanese/Cell cycle control phosphatase"/>
    <property type="match status" value="1"/>
</dbReference>
<dbReference type="AlphaFoldDB" id="A0A7X5UPM2"/>
<protein>
    <submittedName>
        <fullName evidence="2">Rhodanese-related sulfurtransferase</fullName>
    </submittedName>
</protein>